<dbReference type="RefSeq" id="WP_104520897.1">
    <property type="nucleotide sequence ID" value="NZ_NHRY01000227.1"/>
</dbReference>
<evidence type="ECO:0000256" key="1">
    <source>
        <dbReference type="SAM" id="MobiDB-lite"/>
    </source>
</evidence>
<feature type="region of interest" description="Disordered" evidence="1">
    <location>
        <begin position="431"/>
        <end position="486"/>
    </location>
</feature>
<name>A0A2S6N462_RHOGL</name>
<reference evidence="2 3" key="1">
    <citation type="journal article" date="2018" name="Arch. Microbiol.">
        <title>New insights into the metabolic potential of the phototrophic purple bacterium Rhodopila globiformis DSM 161(T) from its draft genome sequence and evidence for a vanadium-dependent nitrogenase.</title>
        <authorList>
            <person name="Imhoff J.F."/>
            <person name="Rahn T."/>
            <person name="Kunzel S."/>
            <person name="Neulinger S.C."/>
        </authorList>
    </citation>
    <scope>NUCLEOTIDE SEQUENCE [LARGE SCALE GENOMIC DNA]</scope>
    <source>
        <strain evidence="2 3">DSM 161</strain>
    </source>
</reference>
<feature type="compositionally biased region" description="Basic and acidic residues" evidence="1">
    <location>
        <begin position="431"/>
        <end position="448"/>
    </location>
</feature>
<evidence type="ECO:0000313" key="3">
    <source>
        <dbReference type="Proteomes" id="UP000239724"/>
    </source>
</evidence>
<evidence type="ECO:0000313" key="2">
    <source>
        <dbReference type="EMBL" id="PPQ29421.1"/>
    </source>
</evidence>
<comment type="caution">
    <text evidence="2">The sequence shown here is derived from an EMBL/GenBank/DDBJ whole genome shotgun (WGS) entry which is preliminary data.</text>
</comment>
<dbReference type="SUPFAM" id="SSF56059">
    <property type="entry name" value="Glutathione synthetase ATP-binding domain-like"/>
    <property type="match status" value="1"/>
</dbReference>
<dbReference type="Proteomes" id="UP000239724">
    <property type="component" value="Unassembled WGS sequence"/>
</dbReference>
<evidence type="ECO:0008006" key="4">
    <source>
        <dbReference type="Google" id="ProtNLM"/>
    </source>
</evidence>
<organism evidence="2 3">
    <name type="scientific">Rhodopila globiformis</name>
    <name type="common">Rhodopseudomonas globiformis</name>
    <dbReference type="NCBI Taxonomy" id="1071"/>
    <lineage>
        <taxon>Bacteria</taxon>
        <taxon>Pseudomonadati</taxon>
        <taxon>Pseudomonadota</taxon>
        <taxon>Alphaproteobacteria</taxon>
        <taxon>Acetobacterales</taxon>
        <taxon>Acetobacteraceae</taxon>
        <taxon>Rhodopila</taxon>
    </lineage>
</organism>
<gene>
    <name evidence="2" type="ORF">CCS01_21630</name>
</gene>
<proteinExistence type="predicted"/>
<keyword evidence="3" id="KW-1185">Reference proteome</keyword>
<dbReference type="OrthoDB" id="460582at2"/>
<sequence length="486" mass="52328">MFPAADWLPTLDDAVAPPAVLGAGALTSFAFQGDDHDALVARIGDAESPAARLYDTAIACQLAFRRVEGLALQDEALALSPLYRVRRQAAPDRPSDRPSGRLLRLLALMAPGDLMVNTPLEFITGAIDVRLDLLYLLPDRALPRVIPDHDVAFFAVSEADAPALARLRRLFDAWPRPALNDPRFLPLLARDALARSLANVPAICSPPTVAVTRAALAAQLDAGQPPATGYPCLIRPSGSHAGAGLMRAGTPAELAACLRRSFARDFYLTAYQEYAGPDGLYHKSRIAFIDRRPFLCHMASSQDWMVHYLNAGMTESADRRAAEAYAMANFDLGFARRHEAAFAALHDRLGFDYYAIDCAETHDGRLLVFEADTAAIVHLMDPPNLFPYKPPQMRKVFAAFEAMLRRRAGRDDDHDSGGHDTAAHDTAAHDTAGHDTAAHDTAGHDTAGHDTAPWAPGAALTPPVSSPARTARHDPPGPAAGRRSAA</sequence>
<dbReference type="AlphaFoldDB" id="A0A2S6N462"/>
<accession>A0A2S6N462</accession>
<protein>
    <recommendedName>
        <fullName evidence="4">ATP-grasp domain-containing protein</fullName>
    </recommendedName>
</protein>
<dbReference type="EMBL" id="NHRY01000227">
    <property type="protein sequence ID" value="PPQ29421.1"/>
    <property type="molecule type" value="Genomic_DNA"/>
</dbReference>